<feature type="active site" description="Charge relay system" evidence="8">
    <location>
        <position position="741"/>
    </location>
</feature>
<feature type="signal peptide" evidence="9">
    <location>
        <begin position="1"/>
        <end position="29"/>
    </location>
</feature>
<feature type="active site" description="Nucleophile" evidence="8">
    <location>
        <position position="961"/>
    </location>
</feature>
<dbReference type="GO" id="GO:0006508">
    <property type="term" value="P:proteolysis"/>
    <property type="evidence" value="ECO:0007669"/>
    <property type="project" value="UniProtKB-UniRule"/>
</dbReference>
<evidence type="ECO:0000313" key="12">
    <source>
        <dbReference type="Proteomes" id="UP000515442"/>
    </source>
</evidence>
<gene>
    <name evidence="11" type="ORF">WP3W19E03_03590</name>
</gene>
<evidence type="ECO:0000256" key="6">
    <source>
        <dbReference type="ARBA" id="ARBA00022825"/>
    </source>
</evidence>
<dbReference type="PROSITE" id="PS50106">
    <property type="entry name" value="PDZ"/>
    <property type="match status" value="1"/>
</dbReference>
<dbReference type="EMBL" id="AP022038">
    <property type="protein sequence ID" value="BBR37834.1"/>
    <property type="molecule type" value="Genomic_DNA"/>
</dbReference>
<dbReference type="Pfam" id="PF03572">
    <property type="entry name" value="Peptidase_S41"/>
    <property type="match status" value="1"/>
</dbReference>
<name>A0A6S5BY50_AERVE</name>
<evidence type="ECO:0000313" key="11">
    <source>
        <dbReference type="EMBL" id="BBR37834.1"/>
    </source>
</evidence>
<dbReference type="InterPro" id="IPR028204">
    <property type="entry name" value="Tricorn_C1"/>
</dbReference>
<dbReference type="Gene3D" id="3.90.226.10">
    <property type="entry name" value="2-enoyl-CoA Hydratase, Chain A, domain 1"/>
    <property type="match status" value="1"/>
</dbReference>
<evidence type="ECO:0000256" key="5">
    <source>
        <dbReference type="ARBA" id="ARBA00022801"/>
    </source>
</evidence>
<dbReference type="SUPFAM" id="SSF52096">
    <property type="entry name" value="ClpP/crotonase"/>
    <property type="match status" value="1"/>
</dbReference>
<dbReference type="InterPro" id="IPR011659">
    <property type="entry name" value="WD40"/>
</dbReference>
<keyword evidence="4 7" id="KW-0645">Protease</keyword>
<dbReference type="Gene3D" id="3.30.750.44">
    <property type="match status" value="1"/>
</dbReference>
<comment type="function">
    <text evidence="7">Degrades oligopeptides.</text>
</comment>
<dbReference type="GO" id="GO:0005737">
    <property type="term" value="C:cytoplasm"/>
    <property type="evidence" value="ECO:0007669"/>
    <property type="project" value="UniProtKB-SubCell"/>
</dbReference>
<organism evidence="11 12">
    <name type="scientific">Aeromonas veronii</name>
    <dbReference type="NCBI Taxonomy" id="654"/>
    <lineage>
        <taxon>Bacteria</taxon>
        <taxon>Pseudomonadati</taxon>
        <taxon>Pseudomonadota</taxon>
        <taxon>Gammaproteobacteria</taxon>
        <taxon>Aeromonadales</taxon>
        <taxon>Aeromonadaceae</taxon>
        <taxon>Aeromonas</taxon>
    </lineage>
</organism>
<proteinExistence type="inferred from homology"/>
<keyword evidence="6 7" id="KW-0720">Serine protease</keyword>
<dbReference type="Pfam" id="PF14684">
    <property type="entry name" value="Tricorn_C1"/>
    <property type="match status" value="1"/>
</dbReference>
<dbReference type="InterPro" id="IPR011044">
    <property type="entry name" value="Quino_amine_DH_bsu"/>
</dbReference>
<evidence type="ECO:0000256" key="2">
    <source>
        <dbReference type="ARBA" id="ARBA00008524"/>
    </source>
</evidence>
<dbReference type="Pfam" id="PF07676">
    <property type="entry name" value="PD40"/>
    <property type="match status" value="2"/>
</dbReference>
<dbReference type="PANTHER" id="PTHR43253">
    <property type="entry name" value="TRICORN PROTEASE HOMOLOG 2-RELATED"/>
    <property type="match status" value="1"/>
</dbReference>
<comment type="similarity">
    <text evidence="2 7">Belongs to the peptidase S41B family.</text>
</comment>
<dbReference type="PANTHER" id="PTHR43253:SF1">
    <property type="entry name" value="TRICORN PROTEASE HOMOLOG 2-RELATED"/>
    <property type="match status" value="1"/>
</dbReference>
<dbReference type="InterPro" id="IPR036034">
    <property type="entry name" value="PDZ_sf"/>
</dbReference>
<sequence>MRSSCRLATLLFSSLLCSPLLLWLPASVAADALWLREPALSPDGKQLAFTWQGRIFVASAEGGPATALTGSDYLSQRPVWSPDGKRLAFAANLYGNEDVFVVPASGGEMVRLTRDSRTDLPQAFSADGKRLLLSSQRPGSPDADHFVAEGYQWGELYWTPISGGTLQADLPLPATLARPHGKLLAYQMPAADQPFRKHQHSFAVPRLWLFDGKQHKQLTEDRVAATDPVWSDQGDTLFYLSERSGDFNVWRRDLASGKEQQLTHYQGHPVRGLSASRAGDLVWSWLGELYRLDAGSNEPRKLILTPQVASAPDEASEALTLADEALVSEEADELILVSEGNLFAVDPERERVRQLTRDPSEQSSPLFAEQGRALIYLSEQRGHAALYRLRKGDPDLLFSDPGTLTESLLLGIPGKGISRPVLSPDGKQLAFVVDGQAIHLLDLASNKQRELVPASFNPSRHEVHLAFAPDSRHLAITFRPDAAEQEIAVIDTANPKAKPVNVSLNGYQDGQPSWSQDGAILYWQSTRFGALGPDGEPLVTNLLGIYSSRAARADAIAELEPPKGGYGFESDRLNHREALLLQPSGTLLASRIIGDQLIYLVEEMGVNSESEIKGYSLDLRKGKTSELFGEQPGPALASLNQQGTLATLVRDGEITRIHLDSGEATSAPFALQPTGRWQARMTAAFDQIARLTRDEFYLDDMNGVNWDSYVAAYRRLLPGIGNPRDFGNLLAELAGELNVSHTWGNGPAPFPRMADETASLGGYWQDGEQGVMLTALLSGGPLDQESDIAPGARLLAINGSPIANLAELDQALNHQAGARLALTFQLAGNKQTDEVVLTAIDKQQEYQLQQASWIEKRREQVARLSGGRVGYVYLPAMNSEVYDAVVADALGRQRNRDALIVDVRFNSGGYLANTLVEFLTGSGSTKGMASSWPRQGKGETDAATRQWTKPSVVLVNAASYSEGSAFPEYYRALKVGPIVGDPVPGTGTMVYNHDSRLIPGLAYGIPTLGLRKPDGTFYENQELIPDVQVPLTPADMVAGRDPQLEAAVQAALKQLPASTQ</sequence>
<dbReference type="SUPFAM" id="SSF50156">
    <property type="entry name" value="PDZ domain-like"/>
    <property type="match status" value="1"/>
</dbReference>
<dbReference type="GO" id="GO:0008236">
    <property type="term" value="F:serine-type peptidase activity"/>
    <property type="evidence" value="ECO:0007669"/>
    <property type="project" value="UniProtKB-UniRule"/>
</dbReference>
<comment type="subcellular location">
    <subcellularLocation>
        <location evidence="1 7">Cytoplasm</location>
    </subcellularLocation>
</comment>
<keyword evidence="9" id="KW-0732">Signal</keyword>
<dbReference type="CDD" id="cd07562">
    <property type="entry name" value="Peptidase_S41_TRI"/>
    <property type="match status" value="1"/>
</dbReference>
<dbReference type="Proteomes" id="UP000515442">
    <property type="component" value="Chromosome"/>
</dbReference>
<feature type="chain" id="PRO_5028110101" description="Tricorn protease homolog" evidence="9">
    <location>
        <begin position="30"/>
        <end position="1060"/>
    </location>
</feature>
<dbReference type="InterPro" id="IPR001478">
    <property type="entry name" value="PDZ"/>
</dbReference>
<dbReference type="EC" id="3.4.21.-" evidence="7"/>
<dbReference type="InterPro" id="IPR005151">
    <property type="entry name" value="Tail-specific_protease"/>
</dbReference>
<evidence type="ECO:0000259" key="10">
    <source>
        <dbReference type="PROSITE" id="PS50106"/>
    </source>
</evidence>
<dbReference type="AlphaFoldDB" id="A0A6S5BY50"/>
<evidence type="ECO:0000256" key="9">
    <source>
        <dbReference type="SAM" id="SignalP"/>
    </source>
</evidence>
<dbReference type="Gene3D" id="2.30.42.10">
    <property type="match status" value="1"/>
</dbReference>
<reference evidence="11 12" key="1">
    <citation type="submission" date="2019-12" db="EMBL/GenBank/DDBJ databases">
        <title>complete genome sequences of Aeromonas veronii str. WP3-W19-ESBL-03 isolated from wastewater treatment plant effluent.</title>
        <authorList>
            <person name="Sekizuka T."/>
            <person name="Itokawa K."/>
            <person name="Yatsu K."/>
            <person name="Inamine Y."/>
            <person name="Kuroda M."/>
        </authorList>
    </citation>
    <scope>NUCLEOTIDE SEQUENCE [LARGE SCALE GENOMIC DNA]</scope>
    <source>
        <strain evidence="11 12">WP3-W19-ESBL-03</strain>
    </source>
</reference>
<dbReference type="SUPFAM" id="SSF69304">
    <property type="entry name" value="Tricorn protease N-terminal domain"/>
    <property type="match status" value="1"/>
</dbReference>
<dbReference type="Pfam" id="PF26549">
    <property type="entry name" value="Tricorn_N"/>
    <property type="match status" value="1"/>
</dbReference>
<dbReference type="SUPFAM" id="SSF50969">
    <property type="entry name" value="YVTN repeat-like/Quinoprotein amine dehydrogenase"/>
    <property type="match status" value="1"/>
</dbReference>
<keyword evidence="3 7" id="KW-0963">Cytoplasm</keyword>
<dbReference type="PIRSF" id="PIRSF036421">
    <property type="entry name" value="Tricorn_protease"/>
    <property type="match status" value="1"/>
</dbReference>
<evidence type="ECO:0000256" key="4">
    <source>
        <dbReference type="ARBA" id="ARBA00022670"/>
    </source>
</evidence>
<dbReference type="Gene3D" id="2.120.10.60">
    <property type="entry name" value="Tricorn protease N-terminal domain"/>
    <property type="match status" value="1"/>
</dbReference>
<evidence type="ECO:0000256" key="1">
    <source>
        <dbReference type="ARBA" id="ARBA00004496"/>
    </source>
</evidence>
<dbReference type="RefSeq" id="WP_182938733.1">
    <property type="nucleotide sequence ID" value="NZ_AP022038.1"/>
</dbReference>
<evidence type="ECO:0000256" key="3">
    <source>
        <dbReference type="ARBA" id="ARBA00022490"/>
    </source>
</evidence>
<dbReference type="InterPro" id="IPR012393">
    <property type="entry name" value="Tricorn_protease"/>
</dbReference>
<protein>
    <recommendedName>
        <fullName evidence="7">Tricorn protease homolog</fullName>
        <ecNumber evidence="7">3.4.21.-</ecNumber>
    </recommendedName>
</protein>
<keyword evidence="5 7" id="KW-0378">Hydrolase</keyword>
<feature type="active site" description="Charge relay system" evidence="8">
    <location>
        <position position="1019"/>
    </location>
</feature>
<evidence type="ECO:0000256" key="8">
    <source>
        <dbReference type="PIRSR" id="PIRSR036421-1"/>
    </source>
</evidence>
<feature type="domain" description="PDZ" evidence="10">
    <location>
        <begin position="747"/>
        <end position="805"/>
    </location>
</feature>
<dbReference type="SMART" id="SM00245">
    <property type="entry name" value="TSPc"/>
    <property type="match status" value="1"/>
</dbReference>
<dbReference type="InterPro" id="IPR011042">
    <property type="entry name" value="6-blade_b-propeller_TolB-like"/>
</dbReference>
<dbReference type="Gene3D" id="2.120.10.30">
    <property type="entry name" value="TolB, C-terminal domain"/>
    <property type="match status" value="1"/>
</dbReference>
<evidence type="ECO:0000256" key="7">
    <source>
        <dbReference type="PIRNR" id="PIRNR036421"/>
    </source>
</evidence>
<accession>A0A6S5BY50</accession>
<dbReference type="InterPro" id="IPR029045">
    <property type="entry name" value="ClpP/crotonase-like_dom_sf"/>
</dbReference>